<dbReference type="AlphaFoldDB" id="A0A645IPH5"/>
<gene>
    <name evidence="1" type="ORF">SDC9_200909</name>
</gene>
<organism evidence="1">
    <name type="scientific">bioreactor metagenome</name>
    <dbReference type="NCBI Taxonomy" id="1076179"/>
    <lineage>
        <taxon>unclassified sequences</taxon>
        <taxon>metagenomes</taxon>
        <taxon>ecological metagenomes</taxon>
    </lineage>
</organism>
<sequence>MAVPEKEILQAQRELAGTGLFVQPASAVSLAAIPILIERGIVTSNRQVACILTGSGLKYTAAFEAHKLTSEDVNIDSLEDCVRV</sequence>
<dbReference type="SUPFAM" id="SSF53686">
    <property type="entry name" value="Tryptophan synthase beta subunit-like PLP-dependent enzymes"/>
    <property type="match status" value="1"/>
</dbReference>
<evidence type="ECO:0008006" key="2">
    <source>
        <dbReference type="Google" id="ProtNLM"/>
    </source>
</evidence>
<comment type="caution">
    <text evidence="1">The sequence shown here is derived from an EMBL/GenBank/DDBJ whole genome shotgun (WGS) entry which is preliminary data.</text>
</comment>
<dbReference type="Gene3D" id="3.40.50.1100">
    <property type="match status" value="1"/>
</dbReference>
<protein>
    <recommendedName>
        <fullName evidence="2">Threonine synthase</fullName>
    </recommendedName>
</protein>
<dbReference type="InterPro" id="IPR036052">
    <property type="entry name" value="TrpB-like_PALP_sf"/>
</dbReference>
<reference evidence="1" key="1">
    <citation type="submission" date="2019-08" db="EMBL/GenBank/DDBJ databases">
        <authorList>
            <person name="Kucharzyk K."/>
            <person name="Murdoch R.W."/>
            <person name="Higgins S."/>
            <person name="Loffler F."/>
        </authorList>
    </citation>
    <scope>NUCLEOTIDE SEQUENCE</scope>
</reference>
<proteinExistence type="predicted"/>
<evidence type="ECO:0000313" key="1">
    <source>
        <dbReference type="EMBL" id="MPN53245.1"/>
    </source>
</evidence>
<dbReference type="EMBL" id="VSSQ01120162">
    <property type="protein sequence ID" value="MPN53245.1"/>
    <property type="molecule type" value="Genomic_DNA"/>
</dbReference>
<accession>A0A645IPH5</accession>
<name>A0A645IPH5_9ZZZZ</name>